<feature type="compositionally biased region" description="Basic and acidic residues" evidence="8">
    <location>
        <begin position="567"/>
        <end position="586"/>
    </location>
</feature>
<protein>
    <recommendedName>
        <fullName evidence="13">C3H1-type domain-containing protein</fullName>
    </recommendedName>
</protein>
<dbReference type="SMART" id="SM00356">
    <property type="entry name" value="ZnF_C3H1"/>
    <property type="match status" value="1"/>
</dbReference>
<keyword evidence="4 6" id="KW-0694">RNA-binding</keyword>
<proteinExistence type="predicted"/>
<dbReference type="InterPro" id="IPR036855">
    <property type="entry name" value="Znf_CCCH_sf"/>
</dbReference>
<feature type="compositionally biased region" description="Polar residues" evidence="8">
    <location>
        <begin position="89"/>
        <end position="98"/>
    </location>
</feature>
<accession>A0A317XM66</accession>
<feature type="domain" description="C3H1-type" evidence="10">
    <location>
        <begin position="168"/>
        <end position="196"/>
    </location>
</feature>
<dbReference type="AlphaFoldDB" id="A0A317XM66"/>
<dbReference type="PANTHER" id="PTHR14398">
    <property type="entry name" value="RNA RECOGNITION RRM/RNP DOMAIN"/>
    <property type="match status" value="1"/>
</dbReference>
<feature type="compositionally biased region" description="Polar residues" evidence="8">
    <location>
        <begin position="246"/>
        <end position="255"/>
    </location>
</feature>
<dbReference type="InParanoid" id="A0A317XM66"/>
<sequence length="785" mass="83541">MLFEESHTDDLKAWLTAELGPICDADPEVLADYVLALLKHEASEEELQKLLTEQLEDFLAEQTEGFVARTFEALSTSAYLPGAAPDTVDQPSTETSVGDLSLEGSKKRRADEDADGTTHSPPRQSRKLNDESAGAQDGRRERDSRERQQASTDATAANGSREGHNRKESRKQMCRDYHNMGYCPRGANCKFEHSSDNVAGPGPNRGGQFPMVGMMGPGGPGNMGGMRPPSNMMFPGAPFGMPPQGWNPNTVHMSNQQQPQQQQPGQLGADGGNLASRLGGQVPMAPAEGFIMGGSGGESAFSSFGQHSGAGHQGGQAGGRGAMAGRGRGRGGGPPGTFASSRRSNTTLVIENVPVENLDLIKVNDYFKKFGTITNISIDKPGSKALVSYSQPSEAKAAHESPEVIFGNRFVKVYFQRLDEANVAAAPQQQQQQQQQQQRQPHLNPAAVPFKSNFVPGKNVYHARPPVASPGGGVSDERKKLLEDQKAKQLQLDTQLGEQKTLLAKFGDKSLSADDKKQILAQLKKLGEDIKVSTETVKAAVEALQAAPKESPAAATPGAGADAAALRQEREKREKELLDRELDLHAKSSSPSSTTEELKKKLESLKAEAASLGIDGTAAGGYAGRGRGRGGYVPRGRGTFSPFGRGRGAAVANRSLRLDNRTTRLQVTDLPADADKAKVHEHFAKFGEVESVEDGGKSELTVVYKQRSSGEQALRAGTEIPEIGSVKLSWVQAPFSSGSSAVTASADGDVIGEGVGAASTDANGDASNTGGDEEYEEDRDANWKR</sequence>
<dbReference type="EMBL" id="KZ819197">
    <property type="protein sequence ID" value="PWY98892.1"/>
    <property type="molecule type" value="Genomic_DNA"/>
</dbReference>
<feature type="compositionally biased region" description="Low complexity" evidence="8">
    <location>
        <begin position="256"/>
        <end position="266"/>
    </location>
</feature>
<feature type="compositionally biased region" description="Basic and acidic residues" evidence="8">
    <location>
        <begin position="161"/>
        <end position="170"/>
    </location>
</feature>
<keyword evidence="2 7" id="KW-0863">Zinc-finger</keyword>
<dbReference type="InterPro" id="IPR045137">
    <property type="entry name" value="RBM26/27"/>
</dbReference>
<dbReference type="InterPro" id="IPR000571">
    <property type="entry name" value="Znf_CCCH"/>
</dbReference>
<feature type="compositionally biased region" description="Basic and acidic residues" evidence="8">
    <location>
        <begin position="137"/>
        <end position="148"/>
    </location>
</feature>
<dbReference type="PANTHER" id="PTHR14398:SF0">
    <property type="entry name" value="ZINC FINGER PROTEIN SWM"/>
    <property type="match status" value="1"/>
</dbReference>
<dbReference type="Proteomes" id="UP000246740">
    <property type="component" value="Unassembled WGS sequence"/>
</dbReference>
<dbReference type="SUPFAM" id="SSF90229">
    <property type="entry name" value="CCCH zinc finger"/>
    <property type="match status" value="1"/>
</dbReference>
<feature type="region of interest" description="Disordered" evidence="8">
    <location>
        <begin position="82"/>
        <end position="170"/>
    </location>
</feature>
<evidence type="ECO:0000256" key="7">
    <source>
        <dbReference type="PROSITE-ProRule" id="PRU00723"/>
    </source>
</evidence>
<dbReference type="STRING" id="1882483.A0A317XM66"/>
<name>A0A317XM66_9BASI</name>
<dbReference type="SUPFAM" id="SSF54928">
    <property type="entry name" value="RNA-binding domain, RBD"/>
    <property type="match status" value="2"/>
</dbReference>
<evidence type="ECO:0000259" key="10">
    <source>
        <dbReference type="PROSITE" id="PS50103"/>
    </source>
</evidence>
<dbReference type="InterPro" id="IPR012677">
    <property type="entry name" value="Nucleotide-bd_a/b_plait_sf"/>
</dbReference>
<organism evidence="11 12">
    <name type="scientific">Testicularia cyperi</name>
    <dbReference type="NCBI Taxonomy" id="1882483"/>
    <lineage>
        <taxon>Eukaryota</taxon>
        <taxon>Fungi</taxon>
        <taxon>Dikarya</taxon>
        <taxon>Basidiomycota</taxon>
        <taxon>Ustilaginomycotina</taxon>
        <taxon>Ustilaginomycetes</taxon>
        <taxon>Ustilaginales</taxon>
        <taxon>Anthracoideaceae</taxon>
        <taxon>Testicularia</taxon>
    </lineage>
</organism>
<feature type="compositionally biased region" description="Low complexity" evidence="8">
    <location>
        <begin position="552"/>
        <end position="566"/>
    </location>
</feature>
<dbReference type="GO" id="GO:0003723">
    <property type="term" value="F:RNA binding"/>
    <property type="evidence" value="ECO:0007669"/>
    <property type="project" value="UniProtKB-UniRule"/>
</dbReference>
<dbReference type="InterPro" id="IPR000504">
    <property type="entry name" value="RRM_dom"/>
</dbReference>
<feature type="compositionally biased region" description="Gly residues" evidence="8">
    <location>
        <begin position="311"/>
        <end position="335"/>
    </location>
</feature>
<feature type="domain" description="RRM" evidence="9">
    <location>
        <begin position="346"/>
        <end position="418"/>
    </location>
</feature>
<gene>
    <name evidence="11" type="ORF">BCV70DRAFT_192906</name>
</gene>
<evidence type="ECO:0000256" key="5">
    <source>
        <dbReference type="ARBA" id="ARBA00043866"/>
    </source>
</evidence>
<keyword evidence="3 7" id="KW-0862">Zinc</keyword>
<evidence type="ECO:0000256" key="6">
    <source>
        <dbReference type="PROSITE-ProRule" id="PRU00176"/>
    </source>
</evidence>
<evidence type="ECO:0000259" key="9">
    <source>
        <dbReference type="PROSITE" id="PS50102"/>
    </source>
</evidence>
<evidence type="ECO:0000256" key="3">
    <source>
        <dbReference type="ARBA" id="ARBA00022833"/>
    </source>
</evidence>
<feature type="compositionally biased region" description="Low complexity" evidence="8">
    <location>
        <begin position="298"/>
        <end position="310"/>
    </location>
</feature>
<dbReference type="GO" id="GO:0005634">
    <property type="term" value="C:nucleus"/>
    <property type="evidence" value="ECO:0007669"/>
    <property type="project" value="TreeGrafter"/>
</dbReference>
<evidence type="ECO:0000256" key="8">
    <source>
        <dbReference type="SAM" id="MobiDB-lite"/>
    </source>
</evidence>
<feature type="compositionally biased region" description="Polar residues" evidence="8">
    <location>
        <begin position="760"/>
        <end position="770"/>
    </location>
</feature>
<dbReference type="OrthoDB" id="443401at2759"/>
<dbReference type="SMART" id="SM00360">
    <property type="entry name" value="RRM"/>
    <property type="match status" value="2"/>
</dbReference>
<evidence type="ECO:0008006" key="13">
    <source>
        <dbReference type="Google" id="ProtNLM"/>
    </source>
</evidence>
<evidence type="ECO:0000256" key="2">
    <source>
        <dbReference type="ARBA" id="ARBA00022771"/>
    </source>
</evidence>
<feature type="region of interest" description="Disordered" evidence="8">
    <location>
        <begin position="546"/>
        <end position="600"/>
    </location>
</feature>
<feature type="region of interest" description="Disordered" evidence="8">
    <location>
        <begin position="751"/>
        <end position="785"/>
    </location>
</feature>
<evidence type="ECO:0000313" key="12">
    <source>
        <dbReference type="Proteomes" id="UP000246740"/>
    </source>
</evidence>
<dbReference type="Gene3D" id="3.30.70.330">
    <property type="match status" value="2"/>
</dbReference>
<dbReference type="Pfam" id="PF00642">
    <property type="entry name" value="zf-CCCH"/>
    <property type="match status" value="1"/>
</dbReference>
<evidence type="ECO:0000256" key="4">
    <source>
        <dbReference type="ARBA" id="ARBA00022884"/>
    </source>
</evidence>
<evidence type="ECO:0000256" key="1">
    <source>
        <dbReference type="ARBA" id="ARBA00022723"/>
    </source>
</evidence>
<feature type="compositionally biased region" description="Polar residues" evidence="8">
    <location>
        <begin position="149"/>
        <end position="158"/>
    </location>
</feature>
<dbReference type="PROSITE" id="PS50103">
    <property type="entry name" value="ZF_C3H1"/>
    <property type="match status" value="1"/>
</dbReference>
<dbReference type="FunFam" id="3.30.70.330:FF:000844">
    <property type="entry name" value="Proteins containing the RNA recognition motif"/>
    <property type="match status" value="1"/>
</dbReference>
<reference evidence="11 12" key="1">
    <citation type="journal article" date="2018" name="Mol. Biol. Evol.">
        <title>Broad Genomic Sampling Reveals a Smut Pathogenic Ancestry of the Fungal Clade Ustilaginomycotina.</title>
        <authorList>
            <person name="Kijpornyongpan T."/>
            <person name="Mondo S.J."/>
            <person name="Barry K."/>
            <person name="Sandor L."/>
            <person name="Lee J."/>
            <person name="Lipzen A."/>
            <person name="Pangilinan J."/>
            <person name="LaButti K."/>
            <person name="Hainaut M."/>
            <person name="Henrissat B."/>
            <person name="Grigoriev I.V."/>
            <person name="Spatafora J.W."/>
            <person name="Aime M.C."/>
        </authorList>
    </citation>
    <scope>NUCLEOTIDE SEQUENCE [LARGE SCALE GENOMIC DNA]</scope>
    <source>
        <strain evidence="11 12">MCA 3645</strain>
    </source>
</reference>
<dbReference type="InterPro" id="IPR035979">
    <property type="entry name" value="RBD_domain_sf"/>
</dbReference>
<feature type="zinc finger region" description="C3H1-type" evidence="7">
    <location>
        <begin position="168"/>
        <end position="196"/>
    </location>
</feature>
<comment type="function">
    <text evidence="5">May be involved in the turnover of nuclear polyadenylated (pA+) RNA.</text>
</comment>
<dbReference type="Pfam" id="PF01480">
    <property type="entry name" value="PWI"/>
    <property type="match status" value="1"/>
</dbReference>
<dbReference type="FunCoup" id="A0A317XM66">
    <property type="interactions" value="521"/>
</dbReference>
<keyword evidence="1 7" id="KW-0479">Metal-binding</keyword>
<dbReference type="PROSITE" id="PS50102">
    <property type="entry name" value="RRM"/>
    <property type="match status" value="1"/>
</dbReference>
<dbReference type="Gene3D" id="4.10.1000.10">
    <property type="entry name" value="Zinc finger, CCCH-type"/>
    <property type="match status" value="1"/>
</dbReference>
<dbReference type="Gene3D" id="1.20.1390.10">
    <property type="entry name" value="PWI domain"/>
    <property type="match status" value="1"/>
</dbReference>
<dbReference type="GO" id="GO:0008270">
    <property type="term" value="F:zinc ion binding"/>
    <property type="evidence" value="ECO:0007669"/>
    <property type="project" value="UniProtKB-KW"/>
</dbReference>
<evidence type="ECO:0000313" key="11">
    <source>
        <dbReference type="EMBL" id="PWY98892.1"/>
    </source>
</evidence>
<dbReference type="InterPro" id="IPR002483">
    <property type="entry name" value="PWI_dom"/>
</dbReference>
<dbReference type="CDD" id="cd12257">
    <property type="entry name" value="RRM1_RBM26_like"/>
    <property type="match status" value="1"/>
</dbReference>
<keyword evidence="12" id="KW-1185">Reference proteome</keyword>
<feature type="region of interest" description="Disordered" evidence="8">
    <location>
        <begin position="244"/>
        <end position="341"/>
    </location>
</feature>